<accession>A0A7M2X3J0</accession>
<dbReference type="RefSeq" id="WP_206295579.1">
    <property type="nucleotide sequence ID" value="NZ_CP063458.1"/>
</dbReference>
<dbReference type="GO" id="GO:0016020">
    <property type="term" value="C:membrane"/>
    <property type="evidence" value="ECO:0007669"/>
    <property type="project" value="UniProtKB-SubCell"/>
</dbReference>
<feature type="transmembrane region" description="Helical" evidence="7">
    <location>
        <begin position="132"/>
        <end position="154"/>
    </location>
</feature>
<dbReference type="InterPro" id="IPR050746">
    <property type="entry name" value="DAACS"/>
</dbReference>
<organism evidence="8 9">
    <name type="scientific">Humisphaera borealis</name>
    <dbReference type="NCBI Taxonomy" id="2807512"/>
    <lineage>
        <taxon>Bacteria</taxon>
        <taxon>Pseudomonadati</taxon>
        <taxon>Planctomycetota</taxon>
        <taxon>Phycisphaerae</taxon>
        <taxon>Tepidisphaerales</taxon>
        <taxon>Tepidisphaeraceae</taxon>
        <taxon>Humisphaera</taxon>
    </lineage>
</organism>
<dbReference type="InterPro" id="IPR001991">
    <property type="entry name" value="Na-dicarboxylate_symporter"/>
</dbReference>
<sequence>MQTPDDANPTDPTDGPGPISRAFAAYDRVPLYLRIVVGLVLGVVIGTILNLAGAADAPPATAQPATQPTTLPATQPAANAEAVATSLPATQVSPQPQTASAATQPSTRPAVAPPSRPVAAVVAGGMDLFAKYVIQFLAALAPPLILLAIVRALLTAKVEGRQGAYMVFLLFVNTLVAICVGLLVANVIRPGHFAHGSGTAPPKGVGDVDIVKQLLENIPVSLLEPLVSGRVIGVVIVALTFGMAARKLKDRRREMVEDLIEAGFDTIIVVLHWVIWLVPLAVLCKVGAILGTKGYKPFVALGVFVIAVLVALALQATWYLGRIKWKTWIHPTFLLQQTRDALVMAFSTGSSTATMPVTYERLRNGVGLRERSASLGALVGSNFNNDGTALYEAMAALFVAQMLGIELSFGQQILVVLTSVIASVGAAGIPEAGLVTMTLVFTAVDLPTTYIPFLLPVDWFLDRCRTAINVMGDMNVACLLDGKEKETPEEAQAAAQTAPAT</sequence>
<evidence type="ECO:0000313" key="8">
    <source>
        <dbReference type="EMBL" id="QOV92245.1"/>
    </source>
</evidence>
<feature type="transmembrane region" description="Helical" evidence="7">
    <location>
        <begin position="31"/>
        <end position="52"/>
    </location>
</feature>
<keyword evidence="9" id="KW-1185">Reference proteome</keyword>
<keyword evidence="5 7" id="KW-0472">Membrane</keyword>
<evidence type="ECO:0000256" key="1">
    <source>
        <dbReference type="ARBA" id="ARBA00004141"/>
    </source>
</evidence>
<dbReference type="InterPro" id="IPR036458">
    <property type="entry name" value="Na:dicarbo_symporter_sf"/>
</dbReference>
<evidence type="ECO:0000256" key="3">
    <source>
        <dbReference type="ARBA" id="ARBA00022692"/>
    </source>
</evidence>
<evidence type="ECO:0000256" key="5">
    <source>
        <dbReference type="ARBA" id="ARBA00023136"/>
    </source>
</evidence>
<reference evidence="8 9" key="1">
    <citation type="submission" date="2020-10" db="EMBL/GenBank/DDBJ databases">
        <title>Wide distribution of Phycisphaera-like planctomycetes from WD2101 soil group in peatlands and genome analysis of the first cultivated representative.</title>
        <authorList>
            <person name="Dedysh S.N."/>
            <person name="Beletsky A.V."/>
            <person name="Ivanova A."/>
            <person name="Kulichevskaya I.S."/>
            <person name="Suzina N.E."/>
            <person name="Philippov D.A."/>
            <person name="Rakitin A.L."/>
            <person name="Mardanov A.V."/>
            <person name="Ravin N.V."/>
        </authorList>
    </citation>
    <scope>NUCLEOTIDE SEQUENCE [LARGE SCALE GENOMIC DNA]</scope>
    <source>
        <strain evidence="8 9">M1803</strain>
    </source>
</reference>
<dbReference type="KEGG" id="hbs:IPV69_13170"/>
<feature type="transmembrane region" description="Helical" evidence="7">
    <location>
        <begin position="266"/>
        <end position="292"/>
    </location>
</feature>
<dbReference type="AlphaFoldDB" id="A0A7M2X3J0"/>
<feature type="region of interest" description="Disordered" evidence="6">
    <location>
        <begin position="57"/>
        <end position="78"/>
    </location>
</feature>
<dbReference type="EMBL" id="CP063458">
    <property type="protein sequence ID" value="QOV92245.1"/>
    <property type="molecule type" value="Genomic_DNA"/>
</dbReference>
<feature type="transmembrane region" description="Helical" evidence="7">
    <location>
        <begin position="298"/>
        <end position="320"/>
    </location>
</feature>
<dbReference type="PANTHER" id="PTHR11958">
    <property type="entry name" value="SODIUM/DICARBOXYLATE SYMPORTER-RELATED"/>
    <property type="match status" value="1"/>
</dbReference>
<dbReference type="PRINTS" id="PR00173">
    <property type="entry name" value="EDTRNSPORT"/>
</dbReference>
<dbReference type="GO" id="GO:0015293">
    <property type="term" value="F:symporter activity"/>
    <property type="evidence" value="ECO:0007669"/>
    <property type="project" value="InterPro"/>
</dbReference>
<evidence type="ECO:0000256" key="6">
    <source>
        <dbReference type="SAM" id="MobiDB-lite"/>
    </source>
</evidence>
<feature type="transmembrane region" description="Helical" evidence="7">
    <location>
        <begin position="227"/>
        <end position="245"/>
    </location>
</feature>
<feature type="transmembrane region" description="Helical" evidence="7">
    <location>
        <begin position="435"/>
        <end position="455"/>
    </location>
</feature>
<keyword evidence="4 7" id="KW-1133">Transmembrane helix</keyword>
<dbReference type="SUPFAM" id="SSF118215">
    <property type="entry name" value="Proton glutamate symport protein"/>
    <property type="match status" value="1"/>
</dbReference>
<feature type="transmembrane region" description="Helical" evidence="7">
    <location>
        <begin position="412"/>
        <end position="429"/>
    </location>
</feature>
<dbReference type="Pfam" id="PF00375">
    <property type="entry name" value="SDF"/>
    <property type="match status" value="1"/>
</dbReference>
<feature type="transmembrane region" description="Helical" evidence="7">
    <location>
        <begin position="166"/>
        <end position="188"/>
    </location>
</feature>
<protein>
    <submittedName>
        <fullName evidence="8">Cation:dicarboxylase symporter family transporter</fullName>
    </submittedName>
</protein>
<name>A0A7M2X3J0_9BACT</name>
<feature type="compositionally biased region" description="Polar residues" evidence="6">
    <location>
        <begin position="90"/>
        <end position="104"/>
    </location>
</feature>
<keyword evidence="2" id="KW-0813">Transport</keyword>
<proteinExistence type="predicted"/>
<gene>
    <name evidence="8" type="ORF">IPV69_13170</name>
</gene>
<evidence type="ECO:0000256" key="4">
    <source>
        <dbReference type="ARBA" id="ARBA00022989"/>
    </source>
</evidence>
<dbReference type="PANTHER" id="PTHR11958:SF63">
    <property type="entry name" value="AMINO ACID TRANSPORTER"/>
    <property type="match status" value="1"/>
</dbReference>
<dbReference type="Gene3D" id="1.10.3860.10">
    <property type="entry name" value="Sodium:dicarboxylate symporter"/>
    <property type="match status" value="1"/>
</dbReference>
<keyword evidence="3 7" id="KW-0812">Transmembrane</keyword>
<evidence type="ECO:0000313" key="9">
    <source>
        <dbReference type="Proteomes" id="UP000593765"/>
    </source>
</evidence>
<comment type="subcellular location">
    <subcellularLocation>
        <location evidence="1">Membrane</location>
        <topology evidence="1">Multi-pass membrane protein</topology>
    </subcellularLocation>
</comment>
<evidence type="ECO:0000256" key="2">
    <source>
        <dbReference type="ARBA" id="ARBA00022448"/>
    </source>
</evidence>
<feature type="region of interest" description="Disordered" evidence="6">
    <location>
        <begin position="90"/>
        <end position="114"/>
    </location>
</feature>
<dbReference type="Proteomes" id="UP000593765">
    <property type="component" value="Chromosome"/>
</dbReference>
<evidence type="ECO:0000256" key="7">
    <source>
        <dbReference type="SAM" id="Phobius"/>
    </source>
</evidence>